<dbReference type="CDD" id="cd06583">
    <property type="entry name" value="PGRP"/>
    <property type="match status" value="1"/>
</dbReference>
<dbReference type="InterPro" id="IPR003646">
    <property type="entry name" value="SH3-like_bac-type"/>
</dbReference>
<feature type="domain" description="SH3b" evidence="5">
    <location>
        <begin position="359"/>
        <end position="432"/>
    </location>
</feature>
<evidence type="ECO:0000313" key="8">
    <source>
        <dbReference type="Proteomes" id="UP000256913"/>
    </source>
</evidence>
<dbReference type="SUPFAM" id="SSF53955">
    <property type="entry name" value="Lysozyme-like"/>
    <property type="match status" value="1"/>
</dbReference>
<protein>
    <recommendedName>
        <fullName evidence="2">N-acetylmuramoyl-L-alanine amidase</fullName>
        <ecNumber evidence="2">3.5.1.28</ecNumber>
    </recommendedName>
</protein>
<keyword evidence="3" id="KW-0378">Hydrolase</keyword>
<comment type="catalytic activity">
    <reaction evidence="1">
        <text>Hydrolyzes the link between N-acetylmuramoyl residues and L-amino acid residues in certain cell-wall glycopeptides.</text>
        <dbReference type="EC" id="3.5.1.28"/>
    </reaction>
</comment>
<accession>A0A3D9ZT60</accession>
<dbReference type="AlphaFoldDB" id="A0A3D9ZT60"/>
<dbReference type="Pfam" id="PF08239">
    <property type="entry name" value="SH3_3"/>
    <property type="match status" value="1"/>
</dbReference>
<dbReference type="Gene3D" id="2.30.30.40">
    <property type="entry name" value="SH3 Domains"/>
    <property type="match status" value="1"/>
</dbReference>
<evidence type="ECO:0000313" key="7">
    <source>
        <dbReference type="EMBL" id="REG00376.1"/>
    </source>
</evidence>
<dbReference type="Gene3D" id="3.40.80.10">
    <property type="entry name" value="Peptidoglycan recognition protein-like"/>
    <property type="match status" value="1"/>
</dbReference>
<dbReference type="GO" id="GO:0008745">
    <property type="term" value="F:N-acetylmuramoyl-L-alanine amidase activity"/>
    <property type="evidence" value="ECO:0007669"/>
    <property type="project" value="UniProtKB-EC"/>
</dbReference>
<evidence type="ECO:0000256" key="4">
    <source>
        <dbReference type="ARBA" id="ARBA00023316"/>
    </source>
</evidence>
<dbReference type="GO" id="GO:0009254">
    <property type="term" value="P:peptidoglycan turnover"/>
    <property type="evidence" value="ECO:0007669"/>
    <property type="project" value="TreeGrafter"/>
</dbReference>
<reference evidence="7 8" key="1">
    <citation type="submission" date="2018-08" db="EMBL/GenBank/DDBJ databases">
        <title>Sequencing the genomes of 1000 actinobacteria strains.</title>
        <authorList>
            <person name="Klenk H.-P."/>
        </authorList>
    </citation>
    <scope>NUCLEOTIDE SEQUENCE [LARGE SCALE GENOMIC DNA]</scope>
    <source>
        <strain evidence="7 8">DSM 44099</strain>
    </source>
</reference>
<dbReference type="InterPro" id="IPR002502">
    <property type="entry name" value="Amidase_domain"/>
</dbReference>
<dbReference type="FunFam" id="3.40.80.10:FF:000006">
    <property type="entry name" value="N-acetylmuramoyl-L-alanine amidase"/>
    <property type="match status" value="1"/>
</dbReference>
<dbReference type="PANTHER" id="PTHR30417:SF1">
    <property type="entry name" value="N-ACETYLMURAMOYL-L-ALANINE AMIDASE AMID"/>
    <property type="match status" value="1"/>
</dbReference>
<evidence type="ECO:0000256" key="3">
    <source>
        <dbReference type="ARBA" id="ARBA00022801"/>
    </source>
</evidence>
<dbReference type="InterPro" id="IPR036505">
    <property type="entry name" value="Amidase/PGRP_sf"/>
</dbReference>
<comment type="caution">
    <text evidence="7">The sequence shown here is derived from an EMBL/GenBank/DDBJ whole genome shotgun (WGS) entry which is preliminary data.</text>
</comment>
<dbReference type="SMART" id="SM00287">
    <property type="entry name" value="SH3b"/>
    <property type="match status" value="1"/>
</dbReference>
<evidence type="ECO:0000259" key="6">
    <source>
        <dbReference type="SMART" id="SM00644"/>
    </source>
</evidence>
<sequence length="442" mass="47557">MVGRALLGRAVVAVVTAAAVTFALSGPADAARLARSDFAAAAARYDVPPDLLVSLGWTQSRLDQRAVGRDGDCGIMQLSTTRTLPAAATLTRMARADLCSDAAANIAGAAAVLRAYADEEGLDATGRADLNRWYGPIASFAGPVGDQIARLFADTVYDQLADGFDGPLRVEARPVAPDRGRYADVPAWGTVDDRSADHPPAVWAPAHKDNFEVANREKSGPIDFVVIHVTQGSYAGSIAWFQNPKSEVSAHYTFRSVDGAVTQSVREKDIGWHAANKDYNARSIGIEHEGFIENPAWFTDAMYRSSAALTRILTRKYGIPRDRKHIIGHGEVPTADHTDPGPYWNWTYYLELVNGNFLKGTGTVETPTGRLNVRSGPGTGYSTVGSVANGTKATIFCQRAGSKVTGTFGTSTVWNRIGMNRWVSATYLRTSQPGFIPRVPHC</sequence>
<dbReference type="EMBL" id="QUMQ01000001">
    <property type="protein sequence ID" value="REG00376.1"/>
    <property type="molecule type" value="Genomic_DNA"/>
</dbReference>
<evidence type="ECO:0000256" key="2">
    <source>
        <dbReference type="ARBA" id="ARBA00011901"/>
    </source>
</evidence>
<proteinExistence type="predicted"/>
<dbReference type="GO" id="GO:0071555">
    <property type="term" value="P:cell wall organization"/>
    <property type="evidence" value="ECO:0007669"/>
    <property type="project" value="UniProtKB-KW"/>
</dbReference>
<feature type="domain" description="N-acetylmuramoyl-L-alanine amidase" evidence="6">
    <location>
        <begin position="211"/>
        <end position="341"/>
    </location>
</feature>
<keyword evidence="4" id="KW-0961">Cell wall biogenesis/degradation</keyword>
<dbReference type="Pfam" id="PF01464">
    <property type="entry name" value="SLT"/>
    <property type="match status" value="1"/>
</dbReference>
<dbReference type="SMART" id="SM00644">
    <property type="entry name" value="Ami_2"/>
    <property type="match status" value="1"/>
</dbReference>
<dbReference type="EC" id="3.5.1.28" evidence="2"/>
<dbReference type="OrthoDB" id="66275at2"/>
<organism evidence="7 8">
    <name type="scientific">Asanoa ferruginea</name>
    <dbReference type="NCBI Taxonomy" id="53367"/>
    <lineage>
        <taxon>Bacteria</taxon>
        <taxon>Bacillati</taxon>
        <taxon>Actinomycetota</taxon>
        <taxon>Actinomycetes</taxon>
        <taxon>Micromonosporales</taxon>
        <taxon>Micromonosporaceae</taxon>
        <taxon>Asanoa</taxon>
    </lineage>
</organism>
<name>A0A3D9ZT60_9ACTN</name>
<dbReference type="SUPFAM" id="SSF55846">
    <property type="entry name" value="N-acetylmuramoyl-L-alanine amidase-like"/>
    <property type="match status" value="1"/>
</dbReference>
<evidence type="ECO:0000259" key="5">
    <source>
        <dbReference type="SMART" id="SM00287"/>
    </source>
</evidence>
<dbReference type="Proteomes" id="UP000256913">
    <property type="component" value="Unassembled WGS sequence"/>
</dbReference>
<dbReference type="PANTHER" id="PTHR30417">
    <property type="entry name" value="N-ACETYLMURAMOYL-L-ALANINE AMIDASE AMID"/>
    <property type="match status" value="1"/>
</dbReference>
<dbReference type="GO" id="GO:0009253">
    <property type="term" value="P:peptidoglycan catabolic process"/>
    <property type="evidence" value="ECO:0007669"/>
    <property type="project" value="InterPro"/>
</dbReference>
<dbReference type="Pfam" id="PF01510">
    <property type="entry name" value="Amidase_2"/>
    <property type="match status" value="1"/>
</dbReference>
<dbReference type="RefSeq" id="WP_116071864.1">
    <property type="nucleotide sequence ID" value="NZ_BONB01000098.1"/>
</dbReference>
<dbReference type="InterPro" id="IPR023346">
    <property type="entry name" value="Lysozyme-like_dom_sf"/>
</dbReference>
<dbReference type="InterPro" id="IPR051206">
    <property type="entry name" value="NAMLAA_amidase_2"/>
</dbReference>
<dbReference type="Gene3D" id="1.10.530.10">
    <property type="match status" value="1"/>
</dbReference>
<gene>
    <name evidence="7" type="ORF">DFJ67_6428</name>
</gene>
<dbReference type="InterPro" id="IPR008258">
    <property type="entry name" value="Transglycosylase_SLT_dom_1"/>
</dbReference>
<keyword evidence="8" id="KW-1185">Reference proteome</keyword>
<evidence type="ECO:0000256" key="1">
    <source>
        <dbReference type="ARBA" id="ARBA00001561"/>
    </source>
</evidence>